<evidence type="ECO:0000313" key="1">
    <source>
        <dbReference type="EMBL" id="OQD83630.1"/>
    </source>
</evidence>
<keyword evidence="2" id="KW-1185">Reference proteome</keyword>
<organism evidence="1 2">
    <name type="scientific">Penicillium antarcticum</name>
    <dbReference type="NCBI Taxonomy" id="416450"/>
    <lineage>
        <taxon>Eukaryota</taxon>
        <taxon>Fungi</taxon>
        <taxon>Dikarya</taxon>
        <taxon>Ascomycota</taxon>
        <taxon>Pezizomycotina</taxon>
        <taxon>Eurotiomycetes</taxon>
        <taxon>Eurotiomycetidae</taxon>
        <taxon>Eurotiales</taxon>
        <taxon>Aspergillaceae</taxon>
        <taxon>Penicillium</taxon>
    </lineage>
</organism>
<dbReference type="AlphaFoldDB" id="A0A1V6Q2X8"/>
<sequence>MSDGKLGISGLKVEITRLPTEIANQIIDDLRVWDVLRLILLRDFLLDKRIMLHPICRNMFGADKEALSKWQFAVTVYREIFTAVKKPMVAPSSIRRNPLGTNIHCIDPADYPDIWDYLRHRIHDEIALHWRKADLTRFGAESHTNEHAHRPWTLKIHETFEELRDCWEDIQKAKANSYHLRAEELYWIADMLEANPDILKRTLDPEQAHRPNTTHILSRMRRSADGIMRGSARRFFAGEHFRYDFLGVIPFDSALSQLLDMMQKHGLMEADGGVASETMNSAGTASHPSSIMDSVRTVIDGMPKFYLLPAGWPDLRSIPRHKNAALVDGELLRTVNTPWSEQFPGNGAVSFKGPHFTTLKYGDHKSFWRPKSLFWIPILIWRKYGSSLLLRFIGT</sequence>
<comment type="caution">
    <text evidence="1">The sequence shown here is derived from an EMBL/GenBank/DDBJ whole genome shotgun (WGS) entry which is preliminary data.</text>
</comment>
<dbReference type="Proteomes" id="UP000191672">
    <property type="component" value="Unassembled WGS sequence"/>
</dbReference>
<accession>A0A1V6Q2X8</accession>
<dbReference type="EMBL" id="MDYN01000016">
    <property type="protein sequence ID" value="OQD83630.1"/>
    <property type="molecule type" value="Genomic_DNA"/>
</dbReference>
<protein>
    <submittedName>
        <fullName evidence="1">Uncharacterized protein</fullName>
    </submittedName>
</protein>
<name>A0A1V6Q2X8_9EURO</name>
<gene>
    <name evidence="1" type="ORF">PENANT_c016G02933</name>
</gene>
<evidence type="ECO:0000313" key="2">
    <source>
        <dbReference type="Proteomes" id="UP000191672"/>
    </source>
</evidence>
<reference evidence="2" key="1">
    <citation type="journal article" date="2017" name="Nat. Microbiol.">
        <title>Global analysis of biosynthetic gene clusters reveals vast potential of secondary metabolite production in Penicillium species.</title>
        <authorList>
            <person name="Nielsen J.C."/>
            <person name="Grijseels S."/>
            <person name="Prigent S."/>
            <person name="Ji B."/>
            <person name="Dainat J."/>
            <person name="Nielsen K.F."/>
            <person name="Frisvad J.C."/>
            <person name="Workman M."/>
            <person name="Nielsen J."/>
        </authorList>
    </citation>
    <scope>NUCLEOTIDE SEQUENCE [LARGE SCALE GENOMIC DNA]</scope>
    <source>
        <strain evidence="2">IBT 31811</strain>
    </source>
</reference>
<proteinExistence type="predicted"/>